<proteinExistence type="predicted"/>
<dbReference type="SUPFAM" id="SSF88874">
    <property type="entry name" value="Receptor-binding domain of short tail fibre protein gp12"/>
    <property type="match status" value="1"/>
</dbReference>
<organism evidence="2 3">
    <name type="scientific">Candidatus Segetimicrobium genomatis</name>
    <dbReference type="NCBI Taxonomy" id="2569760"/>
    <lineage>
        <taxon>Bacteria</taxon>
        <taxon>Bacillati</taxon>
        <taxon>Candidatus Sysuimicrobiota</taxon>
        <taxon>Candidatus Sysuimicrobiia</taxon>
        <taxon>Candidatus Sysuimicrobiales</taxon>
        <taxon>Candidatus Segetimicrobiaceae</taxon>
        <taxon>Candidatus Segetimicrobium</taxon>
    </lineage>
</organism>
<dbReference type="Proteomes" id="UP000318093">
    <property type="component" value="Unassembled WGS sequence"/>
</dbReference>
<dbReference type="Pfam" id="PF07484">
    <property type="entry name" value="Collar"/>
    <property type="match status" value="1"/>
</dbReference>
<protein>
    <recommendedName>
        <fullName evidence="1">Phage tail collar domain-containing protein</fullName>
    </recommendedName>
</protein>
<comment type="caution">
    <text evidence="2">The sequence shown here is derived from an EMBL/GenBank/DDBJ whole genome shotgun (WGS) entry which is preliminary data.</text>
</comment>
<evidence type="ECO:0000259" key="1">
    <source>
        <dbReference type="Pfam" id="PF07484"/>
    </source>
</evidence>
<name>A0A537JP49_9BACT</name>
<dbReference type="InterPro" id="IPR011083">
    <property type="entry name" value="Phage_tail_collar_dom"/>
</dbReference>
<dbReference type="InterPro" id="IPR037053">
    <property type="entry name" value="Phage_tail_collar_dom_sf"/>
</dbReference>
<gene>
    <name evidence="2" type="ORF">E6H03_01000</name>
</gene>
<sequence length="160" mass="15779">MTLQPLIATAGIFPSQGGGAGSAAFIGQIATFAGNFAPLGWEPADGRLLPITSNAALFSILGTTYGGNGITTFALPDLQGRVAVGADGAHPLGLTFGEESTALTAPQLPPHDHTLPGGGVTGSTGGGQPVNNDQPSLAVTYLIAVTGIFPGHGSGADFDP</sequence>
<evidence type="ECO:0000313" key="3">
    <source>
        <dbReference type="Proteomes" id="UP000318093"/>
    </source>
</evidence>
<accession>A0A537JP49</accession>
<dbReference type="EMBL" id="VBAN01000032">
    <property type="protein sequence ID" value="TMI85072.1"/>
    <property type="molecule type" value="Genomic_DNA"/>
</dbReference>
<dbReference type="Gene3D" id="3.90.1340.10">
    <property type="entry name" value="Phage tail collar domain"/>
    <property type="match status" value="1"/>
</dbReference>
<evidence type="ECO:0000313" key="2">
    <source>
        <dbReference type="EMBL" id="TMI85072.1"/>
    </source>
</evidence>
<feature type="domain" description="Phage tail collar" evidence="1">
    <location>
        <begin position="27"/>
        <end position="82"/>
    </location>
</feature>
<reference evidence="2 3" key="1">
    <citation type="journal article" date="2019" name="Nat. Microbiol.">
        <title>Mediterranean grassland soil C-N compound turnover is dependent on rainfall and depth, and is mediated by genomically divergent microorganisms.</title>
        <authorList>
            <person name="Diamond S."/>
            <person name="Andeer P.F."/>
            <person name="Li Z."/>
            <person name="Crits-Christoph A."/>
            <person name="Burstein D."/>
            <person name="Anantharaman K."/>
            <person name="Lane K.R."/>
            <person name="Thomas B.C."/>
            <person name="Pan C."/>
            <person name="Northen T.R."/>
            <person name="Banfield J.F."/>
        </authorList>
    </citation>
    <scope>NUCLEOTIDE SEQUENCE [LARGE SCALE GENOMIC DNA]</scope>
    <source>
        <strain evidence="2">NP_6</strain>
    </source>
</reference>
<feature type="non-terminal residue" evidence="2">
    <location>
        <position position="160"/>
    </location>
</feature>
<dbReference type="AlphaFoldDB" id="A0A537JP49"/>